<protein>
    <recommendedName>
        <fullName evidence="6 7">Large ribosomal subunit protein uL3</fullName>
    </recommendedName>
</protein>
<dbReference type="Gene3D" id="3.30.160.810">
    <property type="match status" value="1"/>
</dbReference>
<evidence type="ECO:0000256" key="8">
    <source>
        <dbReference type="SAM" id="MobiDB-lite"/>
    </source>
</evidence>
<dbReference type="PATRIC" id="fig|1618436.3.peg.858"/>
<dbReference type="GO" id="GO:0006412">
    <property type="term" value="P:translation"/>
    <property type="evidence" value="ECO:0007669"/>
    <property type="project" value="UniProtKB-UniRule"/>
</dbReference>
<dbReference type="Pfam" id="PF00297">
    <property type="entry name" value="Ribosomal_L3"/>
    <property type="match status" value="1"/>
</dbReference>
<dbReference type="GO" id="GO:0022625">
    <property type="term" value="C:cytosolic large ribosomal subunit"/>
    <property type="evidence" value="ECO:0007669"/>
    <property type="project" value="TreeGrafter"/>
</dbReference>
<evidence type="ECO:0000256" key="1">
    <source>
        <dbReference type="ARBA" id="ARBA00006540"/>
    </source>
</evidence>
<name>A0A0G1CGR3_9BACT</name>
<dbReference type="GO" id="GO:0019843">
    <property type="term" value="F:rRNA binding"/>
    <property type="evidence" value="ECO:0007669"/>
    <property type="project" value="UniProtKB-UniRule"/>
</dbReference>
<gene>
    <name evidence="7" type="primary">rplC</name>
    <name evidence="9" type="ORF">UV59_C0016G0032</name>
</gene>
<keyword evidence="3 7" id="KW-0694">RNA-binding</keyword>
<dbReference type="PANTHER" id="PTHR11229">
    <property type="entry name" value="50S RIBOSOMAL PROTEIN L3"/>
    <property type="match status" value="1"/>
</dbReference>
<feature type="region of interest" description="Disordered" evidence="8">
    <location>
        <begin position="124"/>
        <end position="157"/>
    </location>
</feature>
<dbReference type="STRING" id="1618436.UV59_C0016G0032"/>
<dbReference type="EMBL" id="LCFB01000016">
    <property type="protein sequence ID" value="KKS84644.1"/>
    <property type="molecule type" value="Genomic_DNA"/>
</dbReference>
<evidence type="ECO:0000256" key="3">
    <source>
        <dbReference type="ARBA" id="ARBA00022884"/>
    </source>
</evidence>
<comment type="caution">
    <text evidence="9">The sequence shown here is derived from an EMBL/GenBank/DDBJ whole genome shotgun (WGS) entry which is preliminary data.</text>
</comment>
<keyword evidence="2 7" id="KW-0699">rRNA-binding</keyword>
<dbReference type="Proteomes" id="UP000034543">
    <property type="component" value="Unassembled WGS sequence"/>
</dbReference>
<keyword evidence="4 7" id="KW-0689">Ribosomal protein</keyword>
<keyword evidence="5 7" id="KW-0687">Ribonucleoprotein</keyword>
<evidence type="ECO:0000256" key="6">
    <source>
        <dbReference type="ARBA" id="ARBA00035243"/>
    </source>
</evidence>
<proteinExistence type="inferred from homology"/>
<accession>A0A0G1CGR3</accession>
<comment type="function">
    <text evidence="7">One of the primary rRNA binding proteins, it binds directly near the 3'-end of the 23S rRNA, where it nucleates assembly of the 50S subunit.</text>
</comment>
<evidence type="ECO:0000256" key="4">
    <source>
        <dbReference type="ARBA" id="ARBA00022980"/>
    </source>
</evidence>
<dbReference type="AlphaFoldDB" id="A0A0G1CGR3"/>
<dbReference type="HAMAP" id="MF_01325_B">
    <property type="entry name" value="Ribosomal_uL3_B"/>
    <property type="match status" value="1"/>
</dbReference>
<comment type="similarity">
    <text evidence="1 7">Belongs to the universal ribosomal protein uL3 family.</text>
</comment>
<dbReference type="InterPro" id="IPR009000">
    <property type="entry name" value="Transl_B-barrel_sf"/>
</dbReference>
<reference evidence="9 10" key="1">
    <citation type="journal article" date="2015" name="Nature">
        <title>rRNA introns, odd ribosomes, and small enigmatic genomes across a large radiation of phyla.</title>
        <authorList>
            <person name="Brown C.T."/>
            <person name="Hug L.A."/>
            <person name="Thomas B.C."/>
            <person name="Sharon I."/>
            <person name="Castelle C.J."/>
            <person name="Singh A."/>
            <person name="Wilkins M.J."/>
            <person name="Williams K.H."/>
            <person name="Banfield J.F."/>
        </authorList>
    </citation>
    <scope>NUCLEOTIDE SEQUENCE [LARGE SCALE GENOMIC DNA]</scope>
</reference>
<evidence type="ECO:0000313" key="9">
    <source>
        <dbReference type="EMBL" id="KKS84644.1"/>
    </source>
</evidence>
<comment type="subunit">
    <text evidence="7">Part of the 50S ribosomal subunit. Forms a cluster with proteins L14 and L19.</text>
</comment>
<evidence type="ECO:0000256" key="5">
    <source>
        <dbReference type="ARBA" id="ARBA00023274"/>
    </source>
</evidence>
<sequence>MITTFFGKKLTSHRVFTEAGKSIPVTEVLVTPGMVVQVKTSGKDGLDSLQVGFDWNLKKANQPLSGHLKKTGQTEKLPRFLREIRVAGEDLKLEPKAEISVDQVFKVGDRVKVTALAKGKGFQGGVRRHGFRGGPRTHGQSDRERAPGSIGQTTTPGRVYKGKRMAGRMGGSQKTVTGLTVTGIDSATNQMQIKGLVPGARGAFVKISKQNTR</sequence>
<evidence type="ECO:0000313" key="10">
    <source>
        <dbReference type="Proteomes" id="UP000034543"/>
    </source>
</evidence>
<evidence type="ECO:0000256" key="2">
    <source>
        <dbReference type="ARBA" id="ARBA00022730"/>
    </source>
</evidence>
<dbReference type="GO" id="GO:0003735">
    <property type="term" value="F:structural constituent of ribosome"/>
    <property type="evidence" value="ECO:0007669"/>
    <property type="project" value="UniProtKB-UniRule"/>
</dbReference>
<organism evidence="9 10">
    <name type="scientific">Candidatus Gottesmanbacteria bacterium GW2011_GWA1_43_11</name>
    <dbReference type="NCBI Taxonomy" id="1618436"/>
    <lineage>
        <taxon>Bacteria</taxon>
        <taxon>Candidatus Gottesmaniibacteriota</taxon>
    </lineage>
</organism>
<dbReference type="InterPro" id="IPR000597">
    <property type="entry name" value="Ribosomal_uL3"/>
</dbReference>
<dbReference type="PANTHER" id="PTHR11229:SF16">
    <property type="entry name" value="LARGE RIBOSOMAL SUBUNIT PROTEIN UL3C"/>
    <property type="match status" value="1"/>
</dbReference>
<dbReference type="InterPro" id="IPR019927">
    <property type="entry name" value="Ribosomal_uL3_bac/org-type"/>
</dbReference>
<evidence type="ECO:0000256" key="7">
    <source>
        <dbReference type="HAMAP-Rule" id="MF_01325"/>
    </source>
</evidence>
<dbReference type="FunFam" id="2.40.30.10:FF:000004">
    <property type="entry name" value="50S ribosomal protein L3"/>
    <property type="match status" value="1"/>
</dbReference>
<dbReference type="SUPFAM" id="SSF50447">
    <property type="entry name" value="Translation proteins"/>
    <property type="match status" value="1"/>
</dbReference>
<dbReference type="Gene3D" id="2.40.30.10">
    <property type="entry name" value="Translation factors"/>
    <property type="match status" value="1"/>
</dbReference>
<dbReference type="NCBIfam" id="TIGR03625">
    <property type="entry name" value="L3_bact"/>
    <property type="match status" value="1"/>
</dbReference>